<organism evidence="2 3">
    <name type="scientific">Bifidobacterium biavatii DSM 23969</name>
    <dbReference type="NCBI Taxonomy" id="1437608"/>
    <lineage>
        <taxon>Bacteria</taxon>
        <taxon>Bacillati</taxon>
        <taxon>Actinomycetota</taxon>
        <taxon>Actinomycetes</taxon>
        <taxon>Bifidobacteriales</taxon>
        <taxon>Bifidobacteriaceae</taxon>
        <taxon>Bifidobacterium</taxon>
    </lineage>
</organism>
<accession>A0A086ZD91</accession>
<protein>
    <submittedName>
        <fullName evidence="2">WhiB family transcriptional regulator</fullName>
    </submittedName>
</protein>
<dbReference type="RefSeq" id="WP_033496435.1">
    <property type="nucleotide sequence ID" value="NZ_JDUU01000039.1"/>
</dbReference>
<gene>
    <name evidence="2" type="ORF">BBIA_2399</name>
</gene>
<dbReference type="eggNOG" id="ENOG5032GEK">
    <property type="taxonomic scope" value="Bacteria"/>
</dbReference>
<dbReference type="PROSITE" id="PS51674">
    <property type="entry name" value="4FE4S_WBL"/>
    <property type="match status" value="1"/>
</dbReference>
<evidence type="ECO:0000259" key="1">
    <source>
        <dbReference type="PROSITE" id="PS51674"/>
    </source>
</evidence>
<sequence length="146" mass="16801">MGIKRASCAELEKRNPHIADVLWHQAEEGGRRSPKAVDLAIMICMSCPLRMECLADSIANVFDDESIYGGMGRRERQTIAGIMENDGVHARRRDGVDPDKRRLAALEWLRAHRPIVDQVTSMRREYWREDYRKRKARARQAEPVSA</sequence>
<feature type="domain" description="4Fe-4S Wbl-type" evidence="1">
    <location>
        <begin position="7"/>
        <end position="78"/>
    </location>
</feature>
<name>A0A086ZD91_9BIFI</name>
<proteinExistence type="predicted"/>
<dbReference type="Proteomes" id="UP000029108">
    <property type="component" value="Unassembled WGS sequence"/>
</dbReference>
<dbReference type="OrthoDB" id="5244115at2"/>
<comment type="caution">
    <text evidence="2">The sequence shown here is derived from an EMBL/GenBank/DDBJ whole genome shotgun (WGS) entry which is preliminary data.</text>
</comment>
<dbReference type="AlphaFoldDB" id="A0A086ZD91"/>
<dbReference type="InterPro" id="IPR034768">
    <property type="entry name" value="4FE4S_WBL"/>
</dbReference>
<keyword evidence="3" id="KW-1185">Reference proteome</keyword>
<evidence type="ECO:0000313" key="2">
    <source>
        <dbReference type="EMBL" id="KFI44491.1"/>
    </source>
</evidence>
<dbReference type="STRING" id="1437608.GCA_000771645_01975"/>
<reference evidence="2 3" key="1">
    <citation type="submission" date="2014-03" db="EMBL/GenBank/DDBJ databases">
        <title>Genomics of Bifidobacteria.</title>
        <authorList>
            <person name="Ventura M."/>
            <person name="Milani C."/>
            <person name="Lugli G.A."/>
        </authorList>
    </citation>
    <scope>NUCLEOTIDE SEQUENCE [LARGE SCALE GENOMIC DNA]</scope>
    <source>
        <strain evidence="2 3">DSM 23969</strain>
    </source>
</reference>
<dbReference type="EMBL" id="JGYN01000046">
    <property type="protein sequence ID" value="KFI44491.1"/>
    <property type="molecule type" value="Genomic_DNA"/>
</dbReference>
<evidence type="ECO:0000313" key="3">
    <source>
        <dbReference type="Proteomes" id="UP000029108"/>
    </source>
</evidence>
<dbReference type="Pfam" id="PF02467">
    <property type="entry name" value="Whib"/>
    <property type="match status" value="1"/>
</dbReference>